<proteinExistence type="predicted"/>
<protein>
    <submittedName>
        <fullName evidence="2">Uncharacterized protein</fullName>
    </submittedName>
</protein>
<evidence type="ECO:0000256" key="1">
    <source>
        <dbReference type="SAM" id="MobiDB-lite"/>
    </source>
</evidence>
<dbReference type="InterPro" id="IPR049675">
    <property type="entry name" value="QatB"/>
</dbReference>
<dbReference type="NCBIfam" id="NF041924">
    <property type="entry name" value="QatB"/>
    <property type="match status" value="1"/>
</dbReference>
<dbReference type="AlphaFoldDB" id="A0A941CRK0"/>
<feature type="compositionally biased region" description="Low complexity" evidence="1">
    <location>
        <begin position="30"/>
        <end position="46"/>
    </location>
</feature>
<dbReference type="EMBL" id="JAGSCS010000017">
    <property type="protein sequence ID" value="MBR0576932.1"/>
    <property type="molecule type" value="Genomic_DNA"/>
</dbReference>
<accession>A0A941CRK0</accession>
<reference evidence="2" key="1">
    <citation type="submission" date="2021-04" db="EMBL/GenBank/DDBJ databases">
        <title>Proteiniclasticum sedimins sp. nov., an obligate anaerobic bacterium isolated from anaerobic sludge.</title>
        <authorList>
            <person name="Liu J."/>
        </authorList>
    </citation>
    <scope>NUCLEOTIDE SEQUENCE</scope>
    <source>
        <strain evidence="2">BAD-10</strain>
    </source>
</reference>
<dbReference type="Proteomes" id="UP000675379">
    <property type="component" value="Unassembled WGS sequence"/>
</dbReference>
<organism evidence="2 3">
    <name type="scientific">Proteiniclasticum sediminis</name>
    <dbReference type="NCBI Taxonomy" id="2804028"/>
    <lineage>
        <taxon>Bacteria</taxon>
        <taxon>Bacillati</taxon>
        <taxon>Bacillota</taxon>
        <taxon>Clostridia</taxon>
        <taxon>Eubacteriales</taxon>
        <taxon>Clostridiaceae</taxon>
        <taxon>Proteiniclasticum</taxon>
    </lineage>
</organism>
<sequence length="271" mass="29565">MGTSTSNRGQSGNTPLVPSWLSDNDDDQNPEQSQPNQSQPAQPQPADTKRFSAPRGSFTRYVNSGGNGSGHLHRAASNYVRHSLGGSQNATTRLGSARNSTTRLLSVFNSFANRGVEATSRDYKLGDIIGKSASDVLVQIMDFVCPDGGSTDEGIARNSYIEALYTLPDWENKPFEDLTPPEFLVFAEIYMANVIEGRLVNDIGNKLFALPKDVAQVESIQEQIKEFIKGAVSDAVSKLNIDIKAIDTSLTKTIVDTIYHTAYDILSELEE</sequence>
<comment type="caution">
    <text evidence="2">The sequence shown here is derived from an EMBL/GenBank/DDBJ whole genome shotgun (WGS) entry which is preliminary data.</text>
</comment>
<feature type="compositionally biased region" description="Polar residues" evidence="1">
    <location>
        <begin position="1"/>
        <end position="16"/>
    </location>
</feature>
<name>A0A941CRK0_9CLOT</name>
<gene>
    <name evidence="2" type="ORF">KCG48_11455</name>
</gene>
<evidence type="ECO:0000313" key="2">
    <source>
        <dbReference type="EMBL" id="MBR0576932.1"/>
    </source>
</evidence>
<keyword evidence="3" id="KW-1185">Reference proteome</keyword>
<feature type="region of interest" description="Disordered" evidence="1">
    <location>
        <begin position="1"/>
        <end position="73"/>
    </location>
</feature>
<dbReference type="RefSeq" id="WP_211802351.1">
    <property type="nucleotide sequence ID" value="NZ_JAGSCS010000017.1"/>
</dbReference>
<evidence type="ECO:0000313" key="3">
    <source>
        <dbReference type="Proteomes" id="UP000675379"/>
    </source>
</evidence>